<keyword evidence="3" id="KW-0805">Transcription regulation</keyword>
<dbReference type="SUPFAM" id="SSF52172">
    <property type="entry name" value="CheY-like"/>
    <property type="match status" value="1"/>
</dbReference>
<dbReference type="PANTHER" id="PTHR43214:SF43">
    <property type="entry name" value="TWO-COMPONENT RESPONSE REGULATOR"/>
    <property type="match status" value="1"/>
</dbReference>
<dbReference type="Gene3D" id="3.40.50.2300">
    <property type="match status" value="1"/>
</dbReference>
<dbReference type="PROSITE" id="PS00622">
    <property type="entry name" value="HTH_LUXR_1"/>
    <property type="match status" value="1"/>
</dbReference>
<dbReference type="RefSeq" id="WP_366923031.1">
    <property type="nucleotide sequence ID" value="NZ_CP121694.1"/>
</dbReference>
<dbReference type="EMBL" id="CP121694">
    <property type="protein sequence ID" value="WRO23654.1"/>
    <property type="molecule type" value="Genomic_DNA"/>
</dbReference>
<dbReference type="SMART" id="SM00448">
    <property type="entry name" value="REC"/>
    <property type="match status" value="1"/>
</dbReference>
<feature type="domain" description="Response regulatory" evidence="9">
    <location>
        <begin position="5"/>
        <end position="121"/>
    </location>
</feature>
<keyword evidence="4" id="KW-0238">DNA-binding</keyword>
<dbReference type="PROSITE" id="PS50110">
    <property type="entry name" value="RESPONSE_REGULATORY"/>
    <property type="match status" value="1"/>
</dbReference>
<dbReference type="FunFam" id="1.10.10.10:FF:000153">
    <property type="entry name" value="LuxR family transcriptional regulator"/>
    <property type="match status" value="1"/>
</dbReference>
<evidence type="ECO:0000256" key="7">
    <source>
        <dbReference type="PROSITE-ProRule" id="PRU00169"/>
    </source>
</evidence>
<dbReference type="InterPro" id="IPR001789">
    <property type="entry name" value="Sig_transdc_resp-reg_receiver"/>
</dbReference>
<dbReference type="GO" id="GO:0006355">
    <property type="term" value="P:regulation of DNA-templated transcription"/>
    <property type="evidence" value="ECO:0007669"/>
    <property type="project" value="InterPro"/>
</dbReference>
<keyword evidence="11" id="KW-1185">Reference proteome</keyword>
<keyword evidence="2 7" id="KW-0597">Phosphoprotein</keyword>
<evidence type="ECO:0000256" key="1">
    <source>
        <dbReference type="ARBA" id="ARBA00018672"/>
    </source>
</evidence>
<dbReference type="Proteomes" id="UP001329915">
    <property type="component" value="Chromosome"/>
</dbReference>
<proteinExistence type="predicted"/>
<name>A0AAU0UWE8_9FIRM</name>
<dbReference type="Pfam" id="PF00072">
    <property type="entry name" value="Response_reg"/>
    <property type="match status" value="1"/>
</dbReference>
<dbReference type="CDD" id="cd17535">
    <property type="entry name" value="REC_NarL-like"/>
    <property type="match status" value="1"/>
</dbReference>
<evidence type="ECO:0000256" key="2">
    <source>
        <dbReference type="ARBA" id="ARBA00022553"/>
    </source>
</evidence>
<feature type="modified residue" description="4-aspartylphosphate" evidence="7">
    <location>
        <position position="56"/>
    </location>
</feature>
<evidence type="ECO:0000256" key="4">
    <source>
        <dbReference type="ARBA" id="ARBA00023125"/>
    </source>
</evidence>
<reference evidence="10 11" key="1">
    <citation type="submission" date="2023-04" db="EMBL/GenBank/DDBJ databases">
        <authorList>
            <person name="Hsu D."/>
        </authorList>
    </citation>
    <scope>NUCLEOTIDE SEQUENCE [LARGE SCALE GENOMIC DNA]</scope>
    <source>
        <strain evidence="10 11">MK1</strain>
    </source>
</reference>
<evidence type="ECO:0000256" key="3">
    <source>
        <dbReference type="ARBA" id="ARBA00023015"/>
    </source>
</evidence>
<evidence type="ECO:0000313" key="10">
    <source>
        <dbReference type="EMBL" id="WRO23654.1"/>
    </source>
</evidence>
<evidence type="ECO:0000259" key="9">
    <source>
        <dbReference type="PROSITE" id="PS50110"/>
    </source>
</evidence>
<feature type="domain" description="HTH luxR-type" evidence="8">
    <location>
        <begin position="146"/>
        <end position="211"/>
    </location>
</feature>
<dbReference type="CDD" id="cd06170">
    <property type="entry name" value="LuxR_C_like"/>
    <property type="match status" value="1"/>
</dbReference>
<dbReference type="PROSITE" id="PS50043">
    <property type="entry name" value="HTH_LUXR_2"/>
    <property type="match status" value="1"/>
</dbReference>
<comment type="function">
    <text evidence="6">May play the central regulatory role in sporulation. It may be an element of the effector pathway responsible for the activation of sporulation genes in response to nutritional stress. Spo0A may act in concert with spo0H (a sigma factor) to control the expression of some genes that are critical to the sporulation process.</text>
</comment>
<dbReference type="KEGG" id="dbc:MFMK1_003519"/>
<evidence type="ECO:0000313" key="11">
    <source>
        <dbReference type="Proteomes" id="UP001329915"/>
    </source>
</evidence>
<dbReference type="PRINTS" id="PR00038">
    <property type="entry name" value="HTHLUXR"/>
</dbReference>
<keyword evidence="5" id="KW-0804">Transcription</keyword>
<dbReference type="Pfam" id="PF00196">
    <property type="entry name" value="GerE"/>
    <property type="match status" value="1"/>
</dbReference>
<gene>
    <name evidence="10" type="ORF">MFMK1_003519</name>
</gene>
<dbReference type="InterPro" id="IPR016032">
    <property type="entry name" value="Sig_transdc_resp-reg_C-effctor"/>
</dbReference>
<dbReference type="GO" id="GO:0000160">
    <property type="term" value="P:phosphorelay signal transduction system"/>
    <property type="evidence" value="ECO:0007669"/>
    <property type="project" value="InterPro"/>
</dbReference>
<evidence type="ECO:0000256" key="6">
    <source>
        <dbReference type="ARBA" id="ARBA00024867"/>
    </source>
</evidence>
<protein>
    <recommendedName>
        <fullName evidence="1">Stage 0 sporulation protein A homolog</fullName>
    </recommendedName>
</protein>
<dbReference type="PANTHER" id="PTHR43214">
    <property type="entry name" value="TWO-COMPONENT RESPONSE REGULATOR"/>
    <property type="match status" value="1"/>
</dbReference>
<dbReference type="InterPro" id="IPR039420">
    <property type="entry name" value="WalR-like"/>
</dbReference>
<dbReference type="SMART" id="SM00421">
    <property type="entry name" value="HTH_LUXR"/>
    <property type="match status" value="1"/>
</dbReference>
<dbReference type="InterPro" id="IPR058245">
    <property type="entry name" value="NreC/VraR/RcsB-like_REC"/>
</dbReference>
<accession>A0AAU0UWE8</accession>
<dbReference type="SUPFAM" id="SSF46894">
    <property type="entry name" value="C-terminal effector domain of the bipartite response regulators"/>
    <property type="match status" value="1"/>
</dbReference>
<evidence type="ECO:0000256" key="5">
    <source>
        <dbReference type="ARBA" id="ARBA00023163"/>
    </source>
</evidence>
<dbReference type="AlphaFoldDB" id="A0AAU0UWE8"/>
<dbReference type="InterPro" id="IPR000792">
    <property type="entry name" value="Tscrpt_reg_LuxR_C"/>
</dbReference>
<dbReference type="GO" id="GO:0003677">
    <property type="term" value="F:DNA binding"/>
    <property type="evidence" value="ECO:0007669"/>
    <property type="project" value="UniProtKB-KW"/>
</dbReference>
<organism evidence="10 11">
    <name type="scientific">Metallumcola ferriviriculae</name>
    <dbReference type="NCBI Taxonomy" id="3039180"/>
    <lineage>
        <taxon>Bacteria</taxon>
        <taxon>Bacillati</taxon>
        <taxon>Bacillota</taxon>
        <taxon>Clostridia</taxon>
        <taxon>Neomoorellales</taxon>
        <taxon>Desulfitibacteraceae</taxon>
        <taxon>Metallumcola</taxon>
    </lineage>
</organism>
<evidence type="ECO:0000259" key="8">
    <source>
        <dbReference type="PROSITE" id="PS50043"/>
    </source>
</evidence>
<dbReference type="InterPro" id="IPR011006">
    <property type="entry name" value="CheY-like_superfamily"/>
</dbReference>
<sequence length="215" mass="23926">MNVIRILIADDHALIRQGLGKILSMEPQLEVVAEAANGTKAVDMTREFRPDVVLMDINMPGMNGLEATRIIKGEFPLTEIIALTIHDDEEYVFEMVNAGVSGYVLKDIDAEILVEAVKDVVQGKSIIHPSITTKILDKFQQMSKGEKEEASPLTPREMEVLTAITMGLSNKEIGDRLFISDKTVKNHITNIFRKLNVSDRTQAAVFALKHNIIKD</sequence>